<dbReference type="InterPro" id="IPR027417">
    <property type="entry name" value="P-loop_NTPase"/>
</dbReference>
<accession>E0S9E2</accession>
<dbReference type="InterPro" id="IPR000795">
    <property type="entry name" value="T_Tr_GTP-bd_dom"/>
</dbReference>
<dbReference type="InterPro" id="IPR035647">
    <property type="entry name" value="EFG_III/V"/>
</dbReference>
<evidence type="ECO:0000259" key="2">
    <source>
        <dbReference type="Pfam" id="PF00679"/>
    </source>
</evidence>
<dbReference type="NCBIfam" id="TIGR00231">
    <property type="entry name" value="small_GTP"/>
    <property type="match status" value="1"/>
</dbReference>
<dbReference type="Pfam" id="PF00009">
    <property type="entry name" value="GTP_EFTU"/>
    <property type="match status" value="1"/>
</dbReference>
<dbReference type="HOGENOM" id="CLU_439421_0_0_1"/>
<sequence length="617" mass="69838">MEGKSDVEIIEEYTELLGSHESLYRRKTLLAGVEERDLSYFNFIGQNKCRKTVVGLFGFGGAGKTSLVKLLGSRSTIQATRECLSTETPYEAERRCTIHVHPTTVFLQRKNGISHIMTLLDTPGHADLIPETIKTLEQVDTVVMVLDICRDLSLQYELLFGAIEASKKPLIVVFNKMDLIGKEGIAVAASRIKYLRDIIEAYLNPRCWFVSSFKESKLSKLDTTIGRLIEEYVDDFDSFIERIISKEPITHGDRDKMECLTGFLWVGGVLLCSLVPKTDIGVGFQVEVYGTTLTIERLYLPFPGCLVKTQQIQSKIGVLAKFPEDMLQKVVIPGFQRDPRLMKEVLKRKGVEYGNPEFLEVEDPLVRVQVSPDNEDHFSLGTWKLRLMYPSLKIDGKILYGDGELFMDTVLYDLRNSLGIKFEVLSVSSNLKEIFGVSFTEEVDTGRGLVVVKGGPTRTMGKIHDFGAVEKRILDRGLLAKDPFVHSYLEVSPVSEEVELECLKRLENSVIGHVSLLEPLYLVEIVYTSDSEDLVNEVITSSFGEIISRKPSPFNELKNILCYIPVPESFGFETDLRVYSCSRADCVKIPFYWRPVADKDRTHRLARFIRKAKRPEP</sequence>
<dbReference type="EMBL" id="CP001950">
    <property type="protein sequence ID" value="ADM12206.2"/>
    <property type="molecule type" value="Genomic_DNA"/>
</dbReference>
<dbReference type="GO" id="GO:0030623">
    <property type="term" value="F:U5 snRNA binding"/>
    <property type="evidence" value="ECO:0007669"/>
    <property type="project" value="TreeGrafter"/>
</dbReference>
<dbReference type="GO" id="GO:0005525">
    <property type="term" value="F:GTP binding"/>
    <property type="evidence" value="ECO:0007669"/>
    <property type="project" value="InterPro"/>
</dbReference>
<dbReference type="PANTHER" id="PTHR42908:SF6">
    <property type="entry name" value="116 KDA U5 SMALL NUCLEAR RIBONUCLEOPROTEIN COMPONENT"/>
    <property type="match status" value="1"/>
</dbReference>
<dbReference type="GeneID" id="9698397"/>
<dbReference type="GO" id="GO:0003746">
    <property type="term" value="F:translation elongation factor activity"/>
    <property type="evidence" value="ECO:0007669"/>
    <property type="project" value="UniProtKB-KW"/>
</dbReference>
<dbReference type="SUPFAM" id="SSF52540">
    <property type="entry name" value="P-loop containing nucleoside triphosphate hydrolases"/>
    <property type="match status" value="1"/>
</dbReference>
<protein>
    <submittedName>
        <fullName evidence="3">FusA-like translation elongation factor</fullName>
    </submittedName>
</protein>
<dbReference type="Pfam" id="PF00679">
    <property type="entry name" value="EFG_C"/>
    <property type="match status" value="1"/>
</dbReference>
<reference evidence="3 4" key="1">
    <citation type="journal article" date="2010" name="Nat. Commun.">
        <title>The complete sequence of the smallest known nuclear genome from the microsporidian Encephalitozoon intestinalis.</title>
        <authorList>
            <person name="Corradi N."/>
            <person name="Pombert J.-F."/>
            <person name="Farinelli L."/>
            <person name="Didier E.S."/>
            <person name="Keeling P.J."/>
        </authorList>
    </citation>
    <scope>NUCLEOTIDE SEQUENCE [LARGE SCALE GENOMIC DNA]</scope>
    <source>
        <strain evidence="3 4">ATCC 50506</strain>
    </source>
</reference>
<feature type="domain" description="Tr-type G" evidence="1">
    <location>
        <begin position="57"/>
        <end position="221"/>
    </location>
</feature>
<dbReference type="RefSeq" id="XP_003073566.2">
    <property type="nucleotide sequence ID" value="XM_003073520.2"/>
</dbReference>
<feature type="domain" description="Elongation factor EFG" evidence="2">
    <location>
        <begin position="516"/>
        <end position="598"/>
    </location>
</feature>
<dbReference type="InterPro" id="IPR000640">
    <property type="entry name" value="EFG_V-like"/>
</dbReference>
<dbReference type="GO" id="GO:0000398">
    <property type="term" value="P:mRNA splicing, via spliceosome"/>
    <property type="evidence" value="ECO:0007669"/>
    <property type="project" value="TreeGrafter"/>
</dbReference>
<dbReference type="SUPFAM" id="SSF54980">
    <property type="entry name" value="EF-G C-terminal domain-like"/>
    <property type="match status" value="1"/>
</dbReference>
<dbReference type="VEuPathDB" id="MicrosporidiaDB:Eint_090770"/>
<dbReference type="Gene3D" id="3.30.70.240">
    <property type="match status" value="1"/>
</dbReference>
<dbReference type="GO" id="GO:0046540">
    <property type="term" value="C:U4/U6 x U5 tri-snRNP complex"/>
    <property type="evidence" value="ECO:0007669"/>
    <property type="project" value="TreeGrafter"/>
</dbReference>
<reference evidence="3 4" key="2">
    <citation type="journal article" date="2012" name="Proc. Natl. Acad. Sci. U.S.A.">
        <title>Gain and loss of multiple functionally related, horizontally transferred genes in the reduced genomes of two microsporidian parasites.</title>
        <authorList>
            <person name="Pombert J.-F."/>
            <person name="Selman M."/>
            <person name="Burki F."/>
            <person name="Bardell F.T."/>
            <person name="Farinelli L."/>
            <person name="Solter L.F."/>
            <person name="Whitman D.W."/>
            <person name="Weiss L.M."/>
            <person name="Corradi N."/>
            <person name="Keeling P.J."/>
        </authorList>
    </citation>
    <scope>NUCLEOTIDE SEQUENCE [LARGE SCALE GENOMIC DNA]</scope>
    <source>
        <strain evidence="3 4">ATCC 50506</strain>
    </source>
</reference>
<dbReference type="GO" id="GO:0005829">
    <property type="term" value="C:cytosol"/>
    <property type="evidence" value="ECO:0007669"/>
    <property type="project" value="TreeGrafter"/>
</dbReference>
<dbReference type="OrthoDB" id="2193278at2759"/>
<evidence type="ECO:0000313" key="4">
    <source>
        <dbReference type="Proteomes" id="UP000002313"/>
    </source>
</evidence>
<dbReference type="GO" id="GO:0003924">
    <property type="term" value="F:GTPase activity"/>
    <property type="evidence" value="ECO:0007669"/>
    <property type="project" value="InterPro"/>
</dbReference>
<evidence type="ECO:0000313" key="3">
    <source>
        <dbReference type="EMBL" id="ADM12206.2"/>
    </source>
</evidence>
<gene>
    <name evidence="3" type="ORF">Eint_090770</name>
</gene>
<dbReference type="GO" id="GO:0071007">
    <property type="term" value="C:U2-type catalytic step 2 spliceosome"/>
    <property type="evidence" value="ECO:0007669"/>
    <property type="project" value="TreeGrafter"/>
</dbReference>
<evidence type="ECO:0000259" key="1">
    <source>
        <dbReference type="Pfam" id="PF00009"/>
    </source>
</evidence>
<dbReference type="InterPro" id="IPR005225">
    <property type="entry name" value="Small_GTP-bd"/>
</dbReference>
<dbReference type="Gene3D" id="3.40.50.300">
    <property type="entry name" value="P-loop containing nucleotide triphosphate hydrolases"/>
    <property type="match status" value="1"/>
</dbReference>
<dbReference type="PANTHER" id="PTHR42908">
    <property type="entry name" value="TRANSLATION ELONGATION FACTOR-RELATED"/>
    <property type="match status" value="1"/>
</dbReference>
<dbReference type="KEGG" id="ein:Eint_090770"/>
<dbReference type="AlphaFoldDB" id="E0S9E2"/>
<organism evidence="3 4">
    <name type="scientific">Encephalitozoon intestinalis (strain ATCC 50506)</name>
    <name type="common">Microsporidian parasite</name>
    <name type="synonym">Septata intestinalis</name>
    <dbReference type="NCBI Taxonomy" id="876142"/>
    <lineage>
        <taxon>Eukaryota</taxon>
        <taxon>Fungi</taxon>
        <taxon>Fungi incertae sedis</taxon>
        <taxon>Microsporidia</taxon>
        <taxon>Unikaryonidae</taxon>
        <taxon>Encephalitozoon</taxon>
    </lineage>
</organism>
<dbReference type="Proteomes" id="UP000002313">
    <property type="component" value="Chromosome IX"/>
</dbReference>
<keyword evidence="4" id="KW-1185">Reference proteome</keyword>
<proteinExistence type="predicted"/>
<name>E0S9E2_ENCIT</name>